<dbReference type="InterPro" id="IPR018200">
    <property type="entry name" value="USP_CS"/>
</dbReference>
<dbReference type="Pfam" id="PF00443">
    <property type="entry name" value="UCH"/>
    <property type="match status" value="1"/>
</dbReference>
<name>A0A3Q2PV02_FUNHE</name>
<dbReference type="Gene3D" id="3.90.70.10">
    <property type="entry name" value="Cysteine proteinases"/>
    <property type="match status" value="1"/>
</dbReference>
<dbReference type="PROSITE" id="PS00973">
    <property type="entry name" value="USP_2"/>
    <property type="match status" value="1"/>
</dbReference>
<dbReference type="InterPro" id="IPR038765">
    <property type="entry name" value="Papain-like_cys_pep_sf"/>
</dbReference>
<reference evidence="2" key="1">
    <citation type="submission" date="2025-08" db="UniProtKB">
        <authorList>
            <consortium name="Ensembl"/>
        </authorList>
    </citation>
    <scope>IDENTIFICATION</scope>
</reference>
<dbReference type="GO" id="GO:0016579">
    <property type="term" value="P:protein deubiquitination"/>
    <property type="evidence" value="ECO:0007669"/>
    <property type="project" value="InterPro"/>
</dbReference>
<accession>A0A3Q2PV02</accession>
<dbReference type="AlphaFoldDB" id="A0A3Q2PV02"/>
<dbReference type="PANTHER" id="PTHR24006:SF899">
    <property type="entry name" value="UBIQUITIN CARBOXYL-TERMINAL HYDROLASE"/>
    <property type="match status" value="1"/>
</dbReference>
<dbReference type="SUPFAM" id="SSF54001">
    <property type="entry name" value="Cysteine proteinases"/>
    <property type="match status" value="1"/>
</dbReference>
<dbReference type="InterPro" id="IPR050164">
    <property type="entry name" value="Peptidase_C19"/>
</dbReference>
<dbReference type="GeneTree" id="ENSGT01030000236078"/>
<sequence>LSSGIDKLQKLDMHHHPDVLTLLLKRFKFDYQAMDYMKIKCHVKIPEKLKIPSLNRSSHQSQTYQLYALVEHSGELRSGHYTARIRSQDDDKWYTFNDSTVTLVRLWYSCLTNTNTSAYKNYLYTSKNPDISHVLTD</sequence>
<dbReference type="Ensembl" id="ENSFHET00000026422.1">
    <property type="protein sequence ID" value="ENSFHEP00000017668.1"/>
    <property type="gene ID" value="ENSFHEG00000019431.1"/>
</dbReference>
<dbReference type="PROSITE" id="PS50235">
    <property type="entry name" value="USP_3"/>
    <property type="match status" value="1"/>
</dbReference>
<evidence type="ECO:0000313" key="2">
    <source>
        <dbReference type="Ensembl" id="ENSFHEP00000017668.1"/>
    </source>
</evidence>
<dbReference type="PANTHER" id="PTHR24006">
    <property type="entry name" value="UBIQUITIN CARBOXYL-TERMINAL HYDROLASE"/>
    <property type="match status" value="1"/>
</dbReference>
<dbReference type="GO" id="GO:0004843">
    <property type="term" value="F:cysteine-type deubiquitinase activity"/>
    <property type="evidence" value="ECO:0007669"/>
    <property type="project" value="InterPro"/>
</dbReference>
<keyword evidence="3" id="KW-1185">Reference proteome</keyword>
<proteinExistence type="predicted"/>
<dbReference type="Proteomes" id="UP000265000">
    <property type="component" value="Unplaced"/>
</dbReference>
<feature type="domain" description="USP" evidence="1">
    <location>
        <begin position="1"/>
        <end position="127"/>
    </location>
</feature>
<dbReference type="STRING" id="8078.ENSFHEP00000017668"/>
<dbReference type="GO" id="GO:0005634">
    <property type="term" value="C:nucleus"/>
    <property type="evidence" value="ECO:0007669"/>
    <property type="project" value="TreeGrafter"/>
</dbReference>
<protein>
    <recommendedName>
        <fullName evidence="1">USP domain-containing protein</fullName>
    </recommendedName>
</protein>
<reference evidence="2" key="2">
    <citation type="submission" date="2025-09" db="UniProtKB">
        <authorList>
            <consortium name="Ensembl"/>
        </authorList>
    </citation>
    <scope>IDENTIFICATION</scope>
</reference>
<dbReference type="CDD" id="cd02257">
    <property type="entry name" value="Peptidase_C19"/>
    <property type="match status" value="1"/>
</dbReference>
<evidence type="ECO:0000259" key="1">
    <source>
        <dbReference type="PROSITE" id="PS50235"/>
    </source>
</evidence>
<dbReference type="GO" id="GO:0005829">
    <property type="term" value="C:cytosol"/>
    <property type="evidence" value="ECO:0007669"/>
    <property type="project" value="TreeGrafter"/>
</dbReference>
<organism evidence="2 3">
    <name type="scientific">Fundulus heteroclitus</name>
    <name type="common">Killifish</name>
    <name type="synonym">Mummichog</name>
    <dbReference type="NCBI Taxonomy" id="8078"/>
    <lineage>
        <taxon>Eukaryota</taxon>
        <taxon>Metazoa</taxon>
        <taxon>Chordata</taxon>
        <taxon>Craniata</taxon>
        <taxon>Vertebrata</taxon>
        <taxon>Euteleostomi</taxon>
        <taxon>Actinopterygii</taxon>
        <taxon>Neopterygii</taxon>
        <taxon>Teleostei</taxon>
        <taxon>Neoteleostei</taxon>
        <taxon>Acanthomorphata</taxon>
        <taxon>Ovalentaria</taxon>
        <taxon>Atherinomorphae</taxon>
        <taxon>Cyprinodontiformes</taxon>
        <taxon>Fundulidae</taxon>
        <taxon>Fundulus</taxon>
    </lineage>
</organism>
<evidence type="ECO:0000313" key="3">
    <source>
        <dbReference type="Proteomes" id="UP000265000"/>
    </source>
</evidence>
<dbReference type="InterPro" id="IPR001394">
    <property type="entry name" value="Peptidase_C19_UCH"/>
</dbReference>
<dbReference type="InterPro" id="IPR028889">
    <property type="entry name" value="USP"/>
</dbReference>